<dbReference type="GO" id="GO:0016020">
    <property type="term" value="C:membrane"/>
    <property type="evidence" value="ECO:0007669"/>
    <property type="project" value="UniProtKB-SubCell"/>
</dbReference>
<name>Q5B5Q6_EMENI</name>
<dbReference type="Pfam" id="PF13520">
    <property type="entry name" value="AA_permease_2"/>
    <property type="match status" value="1"/>
</dbReference>
<evidence type="ECO:0000256" key="6">
    <source>
        <dbReference type="SAM" id="Phobius"/>
    </source>
</evidence>
<reference evidence="8" key="2">
    <citation type="journal article" date="2009" name="Fungal Genet. Biol.">
        <title>The 2008 update of the Aspergillus nidulans genome annotation: a community effort.</title>
        <authorList>
            <person name="Wortman J.R."/>
            <person name="Gilsenan J.M."/>
            <person name="Joardar V."/>
            <person name="Deegan J."/>
            <person name="Clutterbuck J."/>
            <person name="Andersen M.R."/>
            <person name="Archer D."/>
            <person name="Bencina M."/>
            <person name="Braus G."/>
            <person name="Coutinho P."/>
            <person name="von Dohren H."/>
            <person name="Doonan J."/>
            <person name="Driessen A.J."/>
            <person name="Durek P."/>
            <person name="Espeso E."/>
            <person name="Fekete E."/>
            <person name="Flipphi M."/>
            <person name="Estrada C.G."/>
            <person name="Geysens S."/>
            <person name="Goldman G."/>
            <person name="de Groot P.W."/>
            <person name="Hansen K."/>
            <person name="Harris S.D."/>
            <person name="Heinekamp T."/>
            <person name="Helmstaedt K."/>
            <person name="Henrissat B."/>
            <person name="Hofmann G."/>
            <person name="Homan T."/>
            <person name="Horio T."/>
            <person name="Horiuchi H."/>
            <person name="James S."/>
            <person name="Jones M."/>
            <person name="Karaffa L."/>
            <person name="Karanyi Z."/>
            <person name="Kato M."/>
            <person name="Keller N."/>
            <person name="Kelly D.E."/>
            <person name="Kiel J.A."/>
            <person name="Kim J.M."/>
            <person name="van der Klei I.J."/>
            <person name="Klis F.M."/>
            <person name="Kovalchuk A."/>
            <person name="Krasevec N."/>
            <person name="Kubicek C.P."/>
            <person name="Liu B."/>
            <person name="Maccabe A."/>
            <person name="Meyer V."/>
            <person name="Mirabito P."/>
            <person name="Miskei M."/>
            <person name="Mos M."/>
            <person name="Mullins J."/>
            <person name="Nelson D.R."/>
            <person name="Nielsen J."/>
            <person name="Oakley B.R."/>
            <person name="Osmani S.A."/>
            <person name="Pakula T."/>
            <person name="Paszewski A."/>
            <person name="Paulsen I."/>
            <person name="Pilsyk S."/>
            <person name="Pocsi I."/>
            <person name="Punt P.J."/>
            <person name="Ram A.F."/>
            <person name="Ren Q."/>
            <person name="Robellet X."/>
            <person name="Robson G."/>
            <person name="Seiboth B."/>
            <person name="van Solingen P."/>
            <person name="Specht T."/>
            <person name="Sun J."/>
            <person name="Taheri-Talesh N."/>
            <person name="Takeshita N."/>
            <person name="Ussery D."/>
            <person name="vanKuyk P.A."/>
            <person name="Visser H."/>
            <person name="van de Vondervoort P.J."/>
            <person name="de Vries R.P."/>
            <person name="Walton J."/>
            <person name="Xiang X."/>
            <person name="Xiong Y."/>
            <person name="Zeng A.P."/>
            <person name="Brandt B.W."/>
            <person name="Cornell M.J."/>
            <person name="van den Hondel C.A."/>
            <person name="Visser J."/>
            <person name="Oliver S.G."/>
            <person name="Turner G."/>
        </authorList>
    </citation>
    <scope>GENOME REANNOTATION</scope>
    <source>
        <strain evidence="8">FGSC A4 / ATCC 38163 / CBS 112.46 / NRRL 194 / M139</strain>
    </source>
</reference>
<dbReference type="RefSeq" id="XP_661728.1">
    <property type="nucleotide sequence ID" value="XM_656636.1"/>
</dbReference>
<dbReference type="PIRSF" id="PIRSF006060">
    <property type="entry name" value="AA_transporter"/>
    <property type="match status" value="1"/>
</dbReference>
<dbReference type="PANTHER" id="PTHR45649">
    <property type="entry name" value="AMINO-ACID PERMEASE BAT1"/>
    <property type="match status" value="1"/>
</dbReference>
<dbReference type="GO" id="GO:0015185">
    <property type="term" value="F:gamma-aminobutyric acid transmembrane transporter activity"/>
    <property type="evidence" value="ECO:0000318"/>
    <property type="project" value="GO_Central"/>
</dbReference>
<organism evidence="7 8">
    <name type="scientific">Emericella nidulans (strain FGSC A4 / ATCC 38163 / CBS 112.46 / NRRL 194 / M139)</name>
    <name type="common">Aspergillus nidulans</name>
    <dbReference type="NCBI Taxonomy" id="227321"/>
    <lineage>
        <taxon>Eukaryota</taxon>
        <taxon>Fungi</taxon>
        <taxon>Dikarya</taxon>
        <taxon>Ascomycota</taxon>
        <taxon>Pezizomycotina</taxon>
        <taxon>Eurotiomycetes</taxon>
        <taxon>Eurotiomycetidae</taxon>
        <taxon>Eurotiales</taxon>
        <taxon>Aspergillaceae</taxon>
        <taxon>Aspergillus</taxon>
        <taxon>Aspergillus subgen. Nidulantes</taxon>
    </lineage>
</organism>
<proteinExistence type="predicted"/>
<evidence type="ECO:0000256" key="4">
    <source>
        <dbReference type="ARBA" id="ARBA00022989"/>
    </source>
</evidence>
<dbReference type="InterPro" id="IPR002293">
    <property type="entry name" value="AA/rel_permease1"/>
</dbReference>
<dbReference type="KEGG" id="ani:ANIA_04124"/>
<feature type="transmembrane region" description="Helical" evidence="6">
    <location>
        <begin position="232"/>
        <end position="253"/>
    </location>
</feature>
<dbReference type="eggNOG" id="KOG1289">
    <property type="taxonomic scope" value="Eukaryota"/>
</dbReference>
<evidence type="ECO:0000256" key="2">
    <source>
        <dbReference type="ARBA" id="ARBA00022448"/>
    </source>
</evidence>
<feature type="transmembrane region" description="Helical" evidence="6">
    <location>
        <begin position="274"/>
        <end position="296"/>
    </location>
</feature>
<protein>
    <submittedName>
        <fullName evidence="7">GABA transporter, putative (Eurofung)</fullName>
    </submittedName>
</protein>
<keyword evidence="8" id="KW-1185">Reference proteome</keyword>
<evidence type="ECO:0000256" key="5">
    <source>
        <dbReference type="ARBA" id="ARBA00023136"/>
    </source>
</evidence>
<feature type="transmembrane region" description="Helical" evidence="6">
    <location>
        <begin position="69"/>
        <end position="90"/>
    </location>
</feature>
<keyword evidence="3 6" id="KW-0812">Transmembrane</keyword>
<dbReference type="GO" id="GO:0015812">
    <property type="term" value="P:gamma-aminobutyric acid transport"/>
    <property type="evidence" value="ECO:0000318"/>
    <property type="project" value="GO_Central"/>
</dbReference>
<feature type="transmembrane region" description="Helical" evidence="6">
    <location>
        <begin position="398"/>
        <end position="422"/>
    </location>
</feature>
<evidence type="ECO:0000313" key="8">
    <source>
        <dbReference type="Proteomes" id="UP000000560"/>
    </source>
</evidence>
<dbReference type="AlphaFoldDB" id="Q5B5Q6"/>
<dbReference type="Gene3D" id="1.20.1740.10">
    <property type="entry name" value="Amino acid/polyamine transporter I"/>
    <property type="match status" value="1"/>
</dbReference>
<keyword evidence="4 6" id="KW-1133">Transmembrane helix</keyword>
<dbReference type="EMBL" id="BN001302">
    <property type="protein sequence ID" value="CBF74656.1"/>
    <property type="molecule type" value="Genomic_DNA"/>
</dbReference>
<dbReference type="HOGENOM" id="CLU_004495_5_0_1"/>
<reference evidence="8" key="1">
    <citation type="journal article" date="2005" name="Nature">
        <title>Sequencing of Aspergillus nidulans and comparative analysis with A. fumigatus and A. oryzae.</title>
        <authorList>
            <person name="Galagan J.E."/>
            <person name="Calvo S.E."/>
            <person name="Cuomo C."/>
            <person name="Ma L.J."/>
            <person name="Wortman J.R."/>
            <person name="Batzoglou S."/>
            <person name="Lee S.I."/>
            <person name="Basturkmen M."/>
            <person name="Spevak C.C."/>
            <person name="Clutterbuck J."/>
            <person name="Kapitonov V."/>
            <person name="Jurka J."/>
            <person name="Scazzocchio C."/>
            <person name="Farman M."/>
            <person name="Butler J."/>
            <person name="Purcell S."/>
            <person name="Harris S."/>
            <person name="Braus G.H."/>
            <person name="Draht O."/>
            <person name="Busch S."/>
            <person name="D'Enfert C."/>
            <person name="Bouchier C."/>
            <person name="Goldman G.H."/>
            <person name="Bell-Pedersen D."/>
            <person name="Griffiths-Jones S."/>
            <person name="Doonan J.H."/>
            <person name="Yu J."/>
            <person name="Vienken K."/>
            <person name="Pain A."/>
            <person name="Freitag M."/>
            <person name="Selker E.U."/>
            <person name="Archer D.B."/>
            <person name="Penalva M.A."/>
            <person name="Oakley B.R."/>
            <person name="Momany M."/>
            <person name="Tanaka T."/>
            <person name="Kumagai T."/>
            <person name="Asai K."/>
            <person name="Machida M."/>
            <person name="Nierman W.C."/>
            <person name="Denning D.W."/>
            <person name="Caddick M."/>
            <person name="Hynes M."/>
            <person name="Paoletti M."/>
            <person name="Fischer R."/>
            <person name="Miller B."/>
            <person name="Dyer P."/>
            <person name="Sachs M.S."/>
            <person name="Osmani S.A."/>
            <person name="Birren B.W."/>
        </authorList>
    </citation>
    <scope>NUCLEOTIDE SEQUENCE [LARGE SCALE GENOMIC DNA]</scope>
    <source>
        <strain evidence="8">FGSC A4 / ATCC 38163 / CBS 112.46 / NRRL 194 / M139</strain>
    </source>
</reference>
<dbReference type="InParanoid" id="Q5B5Q6"/>
<feature type="transmembrane region" description="Helical" evidence="6">
    <location>
        <begin position="192"/>
        <end position="212"/>
    </location>
</feature>
<dbReference type="OMA" id="SQSRWKL"/>
<dbReference type="GeneID" id="2873547"/>
<sequence>MSKSARKLSVDSLRRLETPQTGTVHNAYSSVLPRNRGLATILFMSLSIAAVPYGTGSALMNAVYGGGQLSMFVGLLVVCILDGCIAVSLAELASRYPSSSGVYHWSYCLAKGRKSIRFLSFITGWIWLIGHWTITLSVNFGFASLLAATVAIYHPSFEIAPWQLVLVFYALCLVTFLICATGDRHLPLIDTLAAASTLLTCIVVAITLSATAKTGRHSASYGLGHSETGLSGWGDFSFFIGLLPPAFTLSALGMVTSMSEECVDAEVQMPKAMVLVPVISGAASLLFILPICFTLPPLTELLNAPYGQALPYIFTLVTGSRGGALGLMSLVLLVTLTCSISITTATARCTWAMSRDNAIPYSGLWSKTIWERPLPALCLVTVLEMLLGLIYLGNTSAFTAFASVGVIALAVAYAVPIAISIANGRREVLAARWNAACRLHCL</sequence>
<feature type="transmembrane region" description="Helical" evidence="6">
    <location>
        <begin position="324"/>
        <end position="345"/>
    </location>
</feature>
<gene>
    <name evidence="7" type="ORF">ANIA_04124</name>
</gene>
<feature type="transmembrane region" description="Helical" evidence="6">
    <location>
        <begin position="159"/>
        <end position="180"/>
    </location>
</feature>
<keyword evidence="5 6" id="KW-0472">Membrane</keyword>
<dbReference type="Proteomes" id="UP000000560">
    <property type="component" value="Chromosome II"/>
</dbReference>
<keyword evidence="2" id="KW-0813">Transport</keyword>
<evidence type="ECO:0000313" key="7">
    <source>
        <dbReference type="EMBL" id="CBF74656.1"/>
    </source>
</evidence>
<feature type="transmembrane region" description="Helical" evidence="6">
    <location>
        <begin position="374"/>
        <end position="392"/>
    </location>
</feature>
<evidence type="ECO:0000256" key="1">
    <source>
        <dbReference type="ARBA" id="ARBA00004141"/>
    </source>
</evidence>
<evidence type="ECO:0000256" key="3">
    <source>
        <dbReference type="ARBA" id="ARBA00022692"/>
    </source>
</evidence>
<comment type="subcellular location">
    <subcellularLocation>
        <location evidence="1">Membrane</location>
        <topology evidence="1">Multi-pass membrane protein</topology>
    </subcellularLocation>
</comment>
<accession>C8V510</accession>
<feature type="transmembrane region" description="Helical" evidence="6">
    <location>
        <begin position="38"/>
        <end position="63"/>
    </location>
</feature>
<dbReference type="OrthoDB" id="3900342at2759"/>
<dbReference type="PANTHER" id="PTHR45649:SF28">
    <property type="entry name" value="TRANSPORTER, PUTATIVE (EUROFUNG)-RELATED"/>
    <property type="match status" value="1"/>
</dbReference>
<accession>Q5B5Q6</accession>
<feature type="transmembrane region" description="Helical" evidence="6">
    <location>
        <begin position="121"/>
        <end position="153"/>
    </location>
</feature>